<dbReference type="Gene3D" id="3.20.20.70">
    <property type="entry name" value="Aldolase class I"/>
    <property type="match status" value="1"/>
</dbReference>
<feature type="binding site" evidence="7">
    <location>
        <position position="275"/>
    </location>
    <ligand>
        <name>glyoxylate</name>
        <dbReference type="ChEBI" id="CHEBI:36655"/>
    </ligand>
</feature>
<feature type="binding site" evidence="7">
    <location>
        <position position="150"/>
    </location>
    <ligand>
        <name>glyoxylate</name>
        <dbReference type="ChEBI" id="CHEBI:36655"/>
    </ligand>
</feature>
<protein>
    <submittedName>
        <fullName evidence="9">Alpha-hydroxy-acid oxidizing enzyme</fullName>
    </submittedName>
</protein>
<dbReference type="InterPro" id="IPR037396">
    <property type="entry name" value="FMN_HAD"/>
</dbReference>
<keyword evidence="3 7" id="KW-0288">FMN</keyword>
<feature type="binding site" evidence="7">
    <location>
        <position position="270"/>
    </location>
    <ligand>
        <name>FMN</name>
        <dbReference type="ChEBI" id="CHEBI:58210"/>
    </ligand>
</feature>
<feature type="binding site" evidence="7">
    <location>
        <position position="148"/>
    </location>
    <ligand>
        <name>FMN</name>
        <dbReference type="ChEBI" id="CHEBI:58210"/>
    </ligand>
</feature>
<evidence type="ECO:0000256" key="3">
    <source>
        <dbReference type="ARBA" id="ARBA00022643"/>
    </source>
</evidence>
<dbReference type="OrthoDB" id="9770452at2"/>
<dbReference type="InterPro" id="IPR000262">
    <property type="entry name" value="FMN-dep_DH"/>
</dbReference>
<feature type="binding site" evidence="7">
    <location>
        <position position="40"/>
    </location>
    <ligand>
        <name>glyoxylate</name>
        <dbReference type="ChEBI" id="CHEBI:36655"/>
    </ligand>
</feature>
<evidence type="ECO:0000256" key="2">
    <source>
        <dbReference type="ARBA" id="ARBA00022630"/>
    </source>
</evidence>
<keyword evidence="4" id="KW-0560">Oxidoreductase</keyword>
<accession>A0A2N8KZ36</accession>
<dbReference type="InterPro" id="IPR012133">
    <property type="entry name" value="Alpha-hydoxy_acid_DH_FMN"/>
</dbReference>
<evidence type="ECO:0000256" key="1">
    <source>
        <dbReference type="ARBA" id="ARBA00001917"/>
    </source>
</evidence>
<dbReference type="Pfam" id="PF01070">
    <property type="entry name" value="FMN_dh"/>
    <property type="match status" value="1"/>
</dbReference>
<dbReference type="EMBL" id="POSP01000003">
    <property type="protein sequence ID" value="PND38726.1"/>
    <property type="molecule type" value="Genomic_DNA"/>
</dbReference>
<sequence length="387" mass="41262">MRSDAKPKLSPLQEIPAGIANLADFEAHGQAAVAPEHWAYLNGGAGDEITLRGNRSAWDALQLQPRVLRDLAGGHTRSELLGRTLAHPILLAPIAYQRLAHADGELASAYAAAAQQAGMVLSAQSSMPMEAIAQAFHDEPSSGPLWFQLYWRDDRDFMLQLLRRVEAAGFQALVLTVDAPVHGARDRERRAGFALPADIRAVNLGGIKKPLNLQPGQSELFDGLMPRAATWAEIDWLRAHSHLPLLLKGANHPEDAREAVARGVAGLIVSNHGGRTLDTLPPTAALLPRVRAAVGPELPLLVDGGIRRGSDVLKALALGADAVLLGRPYIHALATAGALGVARALRLLRDEFEIAMALCGCKTLDDIGPSQLWRADADAGFTRSGGP</sequence>
<organism evidence="9 10">
    <name type="scientific">Kinneretia aquatilis</name>
    <dbReference type="NCBI Taxonomy" id="2070761"/>
    <lineage>
        <taxon>Bacteria</taxon>
        <taxon>Pseudomonadati</taxon>
        <taxon>Pseudomonadota</taxon>
        <taxon>Betaproteobacteria</taxon>
        <taxon>Burkholderiales</taxon>
        <taxon>Sphaerotilaceae</taxon>
        <taxon>Roseateles</taxon>
    </lineage>
</organism>
<dbReference type="GO" id="GO:0010181">
    <property type="term" value="F:FMN binding"/>
    <property type="evidence" value="ECO:0007669"/>
    <property type="project" value="InterPro"/>
</dbReference>
<comment type="cofactor">
    <cofactor evidence="1">
        <name>FMN</name>
        <dbReference type="ChEBI" id="CHEBI:58210"/>
    </cofactor>
</comment>
<reference evidence="9 10" key="1">
    <citation type="submission" date="2018-01" db="EMBL/GenBank/DDBJ databases">
        <title>Draft genome sequence of Paucibacter aquatile CR182 isolated from freshwater of the Nakdong River.</title>
        <authorList>
            <person name="Choi A."/>
            <person name="Chung E.J."/>
        </authorList>
    </citation>
    <scope>NUCLEOTIDE SEQUENCE [LARGE SCALE GENOMIC DNA]</scope>
    <source>
        <strain evidence="9 10">CR182</strain>
    </source>
</reference>
<dbReference type="CDD" id="cd02809">
    <property type="entry name" value="alpha_hydroxyacid_oxid_FMN"/>
    <property type="match status" value="1"/>
</dbReference>
<dbReference type="RefSeq" id="WP_102768644.1">
    <property type="nucleotide sequence ID" value="NZ_POSP01000003.1"/>
</dbReference>
<evidence type="ECO:0000313" key="9">
    <source>
        <dbReference type="EMBL" id="PND38726.1"/>
    </source>
</evidence>
<feature type="binding site" evidence="7">
    <location>
        <begin position="326"/>
        <end position="327"/>
    </location>
    <ligand>
        <name>FMN</name>
        <dbReference type="ChEBI" id="CHEBI:58210"/>
    </ligand>
</feature>
<feature type="active site" description="Proton acceptor" evidence="6">
    <location>
        <position position="272"/>
    </location>
</feature>
<evidence type="ECO:0000256" key="7">
    <source>
        <dbReference type="PIRSR" id="PIRSR000138-2"/>
    </source>
</evidence>
<dbReference type="PANTHER" id="PTHR10578:SF107">
    <property type="entry name" value="2-HYDROXYACID OXIDASE 1"/>
    <property type="match status" value="1"/>
</dbReference>
<feature type="binding site" evidence="7">
    <location>
        <begin position="303"/>
        <end position="307"/>
    </location>
    <ligand>
        <name>FMN</name>
        <dbReference type="ChEBI" id="CHEBI:58210"/>
    </ligand>
</feature>
<evidence type="ECO:0000256" key="6">
    <source>
        <dbReference type="PIRSR" id="PIRSR000138-1"/>
    </source>
</evidence>
<feature type="binding site" evidence="7">
    <location>
        <begin position="93"/>
        <end position="95"/>
    </location>
    <ligand>
        <name>FMN</name>
        <dbReference type="ChEBI" id="CHEBI:58210"/>
    </ligand>
</feature>
<feature type="binding site" evidence="7">
    <location>
        <position position="248"/>
    </location>
    <ligand>
        <name>FMN</name>
        <dbReference type="ChEBI" id="CHEBI:58210"/>
    </ligand>
</feature>
<comment type="caution">
    <text evidence="9">The sequence shown here is derived from an EMBL/GenBank/DDBJ whole genome shotgun (WGS) entry which is preliminary data.</text>
</comment>
<evidence type="ECO:0000256" key="5">
    <source>
        <dbReference type="ARBA" id="ARBA00024042"/>
    </source>
</evidence>
<feature type="binding site" evidence="7">
    <location>
        <position position="176"/>
    </location>
    <ligand>
        <name>FMN</name>
        <dbReference type="ChEBI" id="CHEBI:58210"/>
    </ligand>
</feature>
<dbReference type="PIRSF" id="PIRSF000138">
    <property type="entry name" value="Al-hdrx_acd_dh"/>
    <property type="match status" value="1"/>
</dbReference>
<comment type="similarity">
    <text evidence="5">Belongs to the FMN-dependent alpha-hydroxy acid dehydrogenase family.</text>
</comment>
<feature type="binding site" evidence="7">
    <location>
        <position position="272"/>
    </location>
    <ligand>
        <name>glyoxylate</name>
        <dbReference type="ChEBI" id="CHEBI:36655"/>
    </ligand>
</feature>
<dbReference type="Proteomes" id="UP000235916">
    <property type="component" value="Unassembled WGS sequence"/>
</dbReference>
<gene>
    <name evidence="9" type="ORF">C1O66_15145</name>
</gene>
<dbReference type="PROSITE" id="PS51349">
    <property type="entry name" value="FMN_HYDROXY_ACID_DH_2"/>
    <property type="match status" value="1"/>
</dbReference>
<proteinExistence type="inferred from homology"/>
<dbReference type="SUPFAM" id="SSF51395">
    <property type="entry name" value="FMN-linked oxidoreductases"/>
    <property type="match status" value="1"/>
</dbReference>
<name>A0A2N8KZ36_9BURK</name>
<feature type="binding site" evidence="7">
    <location>
        <position position="185"/>
    </location>
    <ligand>
        <name>glyoxylate</name>
        <dbReference type="ChEBI" id="CHEBI:36655"/>
    </ligand>
</feature>
<feature type="binding site" evidence="7">
    <location>
        <position position="122"/>
    </location>
    <ligand>
        <name>FMN</name>
        <dbReference type="ChEBI" id="CHEBI:58210"/>
    </ligand>
</feature>
<evidence type="ECO:0000259" key="8">
    <source>
        <dbReference type="PROSITE" id="PS51349"/>
    </source>
</evidence>
<feature type="domain" description="FMN hydroxy acid dehydrogenase" evidence="8">
    <location>
        <begin position="14"/>
        <end position="377"/>
    </location>
</feature>
<dbReference type="PANTHER" id="PTHR10578">
    <property type="entry name" value="S -2-HYDROXY-ACID OXIDASE-RELATED"/>
    <property type="match status" value="1"/>
</dbReference>
<evidence type="ECO:0000256" key="4">
    <source>
        <dbReference type="ARBA" id="ARBA00023002"/>
    </source>
</evidence>
<evidence type="ECO:0000313" key="10">
    <source>
        <dbReference type="Proteomes" id="UP000235916"/>
    </source>
</evidence>
<dbReference type="GO" id="GO:0016614">
    <property type="term" value="F:oxidoreductase activity, acting on CH-OH group of donors"/>
    <property type="evidence" value="ECO:0007669"/>
    <property type="project" value="UniProtKB-ARBA"/>
</dbReference>
<dbReference type="AlphaFoldDB" id="A0A2N8KZ36"/>
<keyword evidence="10" id="KW-1185">Reference proteome</keyword>
<keyword evidence="2 7" id="KW-0285">Flavoprotein</keyword>
<dbReference type="InterPro" id="IPR013785">
    <property type="entry name" value="Aldolase_TIM"/>
</dbReference>
<dbReference type="FunFam" id="3.20.20.70:FF:000029">
    <property type="entry name" value="L-lactate dehydrogenase"/>
    <property type="match status" value="1"/>
</dbReference>